<gene>
    <name evidence="1" type="ORF">GCM10007940_05310</name>
</gene>
<organism evidence="1 2">
    <name type="scientific">Portibacter lacus</name>
    <dbReference type="NCBI Taxonomy" id="1099794"/>
    <lineage>
        <taxon>Bacteria</taxon>
        <taxon>Pseudomonadati</taxon>
        <taxon>Bacteroidota</taxon>
        <taxon>Saprospiria</taxon>
        <taxon>Saprospirales</taxon>
        <taxon>Haliscomenobacteraceae</taxon>
        <taxon>Portibacter</taxon>
    </lineage>
</organism>
<protein>
    <submittedName>
        <fullName evidence="1">Uncharacterized protein</fullName>
    </submittedName>
</protein>
<evidence type="ECO:0000313" key="2">
    <source>
        <dbReference type="Proteomes" id="UP001156666"/>
    </source>
</evidence>
<evidence type="ECO:0000313" key="1">
    <source>
        <dbReference type="EMBL" id="GLR15916.1"/>
    </source>
</evidence>
<accession>A0AA37SJW2</accession>
<reference evidence="1" key="1">
    <citation type="journal article" date="2014" name="Int. J. Syst. Evol. Microbiol.">
        <title>Complete genome sequence of Corynebacterium casei LMG S-19264T (=DSM 44701T), isolated from a smear-ripened cheese.</title>
        <authorList>
            <consortium name="US DOE Joint Genome Institute (JGI-PGF)"/>
            <person name="Walter F."/>
            <person name="Albersmeier A."/>
            <person name="Kalinowski J."/>
            <person name="Ruckert C."/>
        </authorList>
    </citation>
    <scope>NUCLEOTIDE SEQUENCE</scope>
    <source>
        <strain evidence="1">NBRC 108769</strain>
    </source>
</reference>
<comment type="caution">
    <text evidence="1">The sequence shown here is derived from an EMBL/GenBank/DDBJ whole genome shotgun (WGS) entry which is preliminary data.</text>
</comment>
<dbReference type="Proteomes" id="UP001156666">
    <property type="component" value="Unassembled WGS sequence"/>
</dbReference>
<dbReference type="AlphaFoldDB" id="A0AA37SJW2"/>
<dbReference type="EMBL" id="BSOH01000002">
    <property type="protein sequence ID" value="GLR15916.1"/>
    <property type="molecule type" value="Genomic_DNA"/>
</dbReference>
<dbReference type="RefSeq" id="WP_235295478.1">
    <property type="nucleotide sequence ID" value="NZ_BSOH01000002.1"/>
</dbReference>
<keyword evidence="2" id="KW-1185">Reference proteome</keyword>
<reference evidence="1" key="2">
    <citation type="submission" date="2023-01" db="EMBL/GenBank/DDBJ databases">
        <title>Draft genome sequence of Portibacter lacus strain NBRC 108769.</title>
        <authorList>
            <person name="Sun Q."/>
            <person name="Mori K."/>
        </authorList>
    </citation>
    <scope>NUCLEOTIDE SEQUENCE</scope>
    <source>
        <strain evidence="1">NBRC 108769</strain>
    </source>
</reference>
<sequence>MESKTKVRPFRKIIPIVALKNDFLTTKLAISLRNQIEIIDLDHILYLKSDRLGLNSEINPRLS</sequence>
<name>A0AA37SJW2_9BACT</name>
<proteinExistence type="predicted"/>